<feature type="transmembrane region" description="Helical" evidence="1">
    <location>
        <begin position="218"/>
        <end position="238"/>
    </location>
</feature>
<feature type="transmembrane region" description="Helical" evidence="1">
    <location>
        <begin position="288"/>
        <end position="307"/>
    </location>
</feature>
<protein>
    <submittedName>
        <fullName evidence="2">Low temperature requirement protein LtrA</fullName>
    </submittedName>
</protein>
<dbReference type="InterPro" id="IPR010640">
    <property type="entry name" value="Low_temperature_requirement_A"/>
</dbReference>
<dbReference type="EMBL" id="QPJM01000006">
    <property type="protein sequence ID" value="RCW83229.1"/>
    <property type="molecule type" value="Genomic_DNA"/>
</dbReference>
<feature type="transmembrane region" description="Helical" evidence="1">
    <location>
        <begin position="357"/>
        <end position="389"/>
    </location>
</feature>
<evidence type="ECO:0000313" key="2">
    <source>
        <dbReference type="EMBL" id="RCW83229.1"/>
    </source>
</evidence>
<feature type="transmembrane region" description="Helical" evidence="1">
    <location>
        <begin position="31"/>
        <end position="52"/>
    </location>
</feature>
<dbReference type="OrthoDB" id="5520804at2"/>
<evidence type="ECO:0000313" key="3">
    <source>
        <dbReference type="Proteomes" id="UP000253324"/>
    </source>
</evidence>
<dbReference type="Pfam" id="PF06772">
    <property type="entry name" value="LtrA"/>
    <property type="match status" value="1"/>
</dbReference>
<feature type="transmembrane region" description="Helical" evidence="1">
    <location>
        <begin position="118"/>
        <end position="138"/>
    </location>
</feature>
<keyword evidence="1" id="KW-0472">Membrane</keyword>
<keyword evidence="1" id="KW-1133">Transmembrane helix</keyword>
<accession>A0A368YUC9</accession>
<keyword evidence="1" id="KW-0812">Transmembrane</keyword>
<dbReference type="PANTHER" id="PTHR36840:SF1">
    <property type="entry name" value="BLL5714 PROTEIN"/>
    <property type="match status" value="1"/>
</dbReference>
<sequence length="401" mass="43997">MKNWGKNVAFFGAIQDYSRKRGDAKSAKVDFVELFFDLVFVFAITQISHLLLQDLSLKGLVESALLLLAVWWVWVYTMWCTNWLDPATSPVRTMLFVLMLVGLVLSTSIPTAFGARGLVFACAFVFMQLGRSVFMVWVLRHHNQANYRNYLRITIWLAVSGSFWIAGGFAEPEYRLVFWAIALGIEVAGPALGFWTFGLGASSTGEWDVDGEYMAERAALFVIIALGESILVSGATFADQEWNFISFSAFLTTFVASVAMWLVYFNVGQSAGHHKIAATDDPGRIARMAYTYVHILLVAGIIVVAVSDELILAHPTGHSDAATIWTSIGGTALYLAGNLLFKFYIAGRPPLSHMIGLGLCAILAFFAAGLSPLVLGSLTTGILIIVTIWEYFGQVEADNPV</sequence>
<feature type="transmembrane region" description="Helical" evidence="1">
    <location>
        <begin position="93"/>
        <end position="112"/>
    </location>
</feature>
<dbReference type="AlphaFoldDB" id="A0A368YUC9"/>
<dbReference type="Proteomes" id="UP000253324">
    <property type="component" value="Unassembled WGS sequence"/>
</dbReference>
<feature type="transmembrane region" description="Helical" evidence="1">
    <location>
        <begin position="64"/>
        <end position="81"/>
    </location>
</feature>
<comment type="caution">
    <text evidence="2">The sequence shown here is derived from an EMBL/GenBank/DDBJ whole genome shotgun (WGS) entry which is preliminary data.</text>
</comment>
<name>A0A368YUC9_9HYPH</name>
<gene>
    <name evidence="2" type="ORF">C7476_106263</name>
</gene>
<organism evidence="2 3">
    <name type="scientific">Phyllobacterium bourgognense</name>
    <dbReference type="NCBI Taxonomy" id="314236"/>
    <lineage>
        <taxon>Bacteria</taxon>
        <taxon>Pseudomonadati</taxon>
        <taxon>Pseudomonadota</taxon>
        <taxon>Alphaproteobacteria</taxon>
        <taxon>Hyphomicrobiales</taxon>
        <taxon>Phyllobacteriaceae</taxon>
        <taxon>Phyllobacterium</taxon>
    </lineage>
</organism>
<feature type="transmembrane region" description="Helical" evidence="1">
    <location>
        <begin position="244"/>
        <end position="267"/>
    </location>
</feature>
<reference evidence="2 3" key="1">
    <citation type="submission" date="2018-07" db="EMBL/GenBank/DDBJ databases">
        <title>Genomic Encyclopedia of Type Strains, Phase III (KMG-III): the genomes of soil and plant-associated and newly described type strains.</title>
        <authorList>
            <person name="Whitman W."/>
        </authorList>
    </citation>
    <scope>NUCLEOTIDE SEQUENCE [LARGE SCALE GENOMIC DNA]</scope>
    <source>
        <strain evidence="2 3">31-25a</strain>
    </source>
</reference>
<feature type="transmembrane region" description="Helical" evidence="1">
    <location>
        <begin position="322"/>
        <end position="345"/>
    </location>
</feature>
<dbReference type="PANTHER" id="PTHR36840">
    <property type="entry name" value="BLL5714 PROTEIN"/>
    <property type="match status" value="1"/>
</dbReference>
<feature type="transmembrane region" description="Helical" evidence="1">
    <location>
        <begin position="150"/>
        <end position="170"/>
    </location>
</feature>
<evidence type="ECO:0000256" key="1">
    <source>
        <dbReference type="SAM" id="Phobius"/>
    </source>
</evidence>
<feature type="transmembrane region" description="Helical" evidence="1">
    <location>
        <begin position="176"/>
        <end position="197"/>
    </location>
</feature>
<proteinExistence type="predicted"/>
<keyword evidence="3" id="KW-1185">Reference proteome</keyword>